<evidence type="ECO:0000256" key="11">
    <source>
        <dbReference type="ARBA" id="ARBA00023295"/>
    </source>
</evidence>
<comment type="similarity">
    <text evidence="1 12">Belongs to the Nth/MutY family.</text>
</comment>
<evidence type="ECO:0000259" key="14">
    <source>
        <dbReference type="SMART" id="SM00478"/>
    </source>
</evidence>
<dbReference type="FunFam" id="1.10.1670.10:FF:000001">
    <property type="entry name" value="Endonuclease III"/>
    <property type="match status" value="1"/>
</dbReference>
<evidence type="ECO:0000259" key="13">
    <source>
        <dbReference type="SMART" id="SM00278"/>
    </source>
</evidence>
<dbReference type="EMBL" id="CP038254">
    <property type="protein sequence ID" value="QBR83176.1"/>
    <property type="molecule type" value="Genomic_DNA"/>
</dbReference>
<keyword evidence="7 12" id="KW-0411">Iron-sulfur</keyword>
<keyword evidence="5 12" id="KW-0378">Hydrolase</keyword>
<evidence type="ECO:0000256" key="10">
    <source>
        <dbReference type="ARBA" id="ARBA00023239"/>
    </source>
</evidence>
<keyword evidence="11 12" id="KW-0326">Glycosidase</keyword>
<sequence>MNKEKRRAIFERFQAKNPHPETELNYNSPFELLVAVILSAQATDASVNKATAKLFPKANTPEAILSFGEEKLKELIKTIGLYNSKAQNIIKACQILKEKHNGKVPGTREELEALPGVGRKTANVVLNTAFNQPTIAVDTHIFRVSNRTGLAKGKTPLEVEKKLLKYLDKEFIKGAHHWLVLHGRYICVARKPKCPECLIRDLCEYPHKTPSEDKSK</sequence>
<evidence type="ECO:0000256" key="7">
    <source>
        <dbReference type="ARBA" id="ARBA00023014"/>
    </source>
</evidence>
<dbReference type="SUPFAM" id="SSF48150">
    <property type="entry name" value="DNA-glycosylase"/>
    <property type="match status" value="1"/>
</dbReference>
<dbReference type="AlphaFoldDB" id="A0AAX1EDI5"/>
<evidence type="ECO:0000256" key="2">
    <source>
        <dbReference type="ARBA" id="ARBA00022485"/>
    </source>
</evidence>
<keyword evidence="9 12" id="KW-0234">DNA repair</keyword>
<dbReference type="InterPro" id="IPR003265">
    <property type="entry name" value="HhH-GPD_domain"/>
</dbReference>
<dbReference type="PROSITE" id="PS01155">
    <property type="entry name" value="ENDONUCLEASE_III_2"/>
    <property type="match status" value="1"/>
</dbReference>
<keyword evidence="8 12" id="KW-0238">DNA-binding</keyword>
<dbReference type="SMART" id="SM00478">
    <property type="entry name" value="ENDO3c"/>
    <property type="match status" value="1"/>
</dbReference>
<dbReference type="GO" id="GO:0019104">
    <property type="term" value="F:DNA N-glycosylase activity"/>
    <property type="evidence" value="ECO:0007669"/>
    <property type="project" value="UniProtKB-UniRule"/>
</dbReference>
<dbReference type="Pfam" id="PF10576">
    <property type="entry name" value="EndIII_4Fe-2S"/>
    <property type="match status" value="1"/>
</dbReference>
<evidence type="ECO:0000256" key="1">
    <source>
        <dbReference type="ARBA" id="ARBA00008343"/>
    </source>
</evidence>
<evidence type="ECO:0000313" key="16">
    <source>
        <dbReference type="Proteomes" id="UP000295517"/>
    </source>
</evidence>
<dbReference type="PANTHER" id="PTHR10359">
    <property type="entry name" value="A/G-SPECIFIC ADENINE GLYCOSYLASE/ENDONUCLEASE III"/>
    <property type="match status" value="1"/>
</dbReference>
<feature type="domain" description="HhH-GPD" evidence="14">
    <location>
        <begin position="38"/>
        <end position="185"/>
    </location>
</feature>
<dbReference type="InterPro" id="IPR023170">
    <property type="entry name" value="HhH_base_excis_C"/>
</dbReference>
<dbReference type="InterPro" id="IPR004036">
    <property type="entry name" value="Endonuclease-III-like_CS2"/>
</dbReference>
<dbReference type="GO" id="GO:0046872">
    <property type="term" value="F:metal ion binding"/>
    <property type="evidence" value="ECO:0007669"/>
    <property type="project" value="UniProtKB-KW"/>
</dbReference>
<dbReference type="InterPro" id="IPR011257">
    <property type="entry name" value="DNA_glycosylase"/>
</dbReference>
<dbReference type="EC" id="4.2.99.18" evidence="12"/>
<dbReference type="GO" id="GO:0051539">
    <property type="term" value="F:4 iron, 4 sulfur cluster binding"/>
    <property type="evidence" value="ECO:0007669"/>
    <property type="project" value="UniProtKB-UniRule"/>
</dbReference>
<dbReference type="InterPro" id="IPR003583">
    <property type="entry name" value="Hlx-hairpin-Hlx_DNA-bd_motif"/>
</dbReference>
<dbReference type="GO" id="GO:0006285">
    <property type="term" value="P:base-excision repair, AP site formation"/>
    <property type="evidence" value="ECO:0007669"/>
    <property type="project" value="TreeGrafter"/>
</dbReference>
<dbReference type="InterPro" id="IPR000445">
    <property type="entry name" value="HhH_motif"/>
</dbReference>
<dbReference type="Gene3D" id="1.10.340.30">
    <property type="entry name" value="Hypothetical protein, domain 2"/>
    <property type="match status" value="1"/>
</dbReference>
<dbReference type="Proteomes" id="UP000295517">
    <property type="component" value="Chromosome"/>
</dbReference>
<evidence type="ECO:0000256" key="6">
    <source>
        <dbReference type="ARBA" id="ARBA00023004"/>
    </source>
</evidence>
<comment type="catalytic activity">
    <reaction evidence="12">
        <text>2'-deoxyribonucleotide-(2'-deoxyribose 5'-phosphate)-2'-deoxyribonucleotide-DNA = a 3'-end 2'-deoxyribonucleotide-(2,3-dehydro-2,3-deoxyribose 5'-phosphate)-DNA + a 5'-end 5'-phospho-2'-deoxyribonucleoside-DNA + H(+)</text>
        <dbReference type="Rhea" id="RHEA:66592"/>
        <dbReference type="Rhea" id="RHEA-COMP:13180"/>
        <dbReference type="Rhea" id="RHEA-COMP:16897"/>
        <dbReference type="Rhea" id="RHEA-COMP:17067"/>
        <dbReference type="ChEBI" id="CHEBI:15378"/>
        <dbReference type="ChEBI" id="CHEBI:136412"/>
        <dbReference type="ChEBI" id="CHEBI:157695"/>
        <dbReference type="ChEBI" id="CHEBI:167181"/>
        <dbReference type="EC" id="4.2.99.18"/>
    </reaction>
</comment>
<feature type="binding site" evidence="12">
    <location>
        <position position="187"/>
    </location>
    <ligand>
        <name>[4Fe-4S] cluster</name>
        <dbReference type="ChEBI" id="CHEBI:49883"/>
    </ligand>
</feature>
<protein>
    <recommendedName>
        <fullName evidence="12">Endonuclease III</fullName>
        <ecNumber evidence="12">4.2.99.18</ecNumber>
    </recommendedName>
    <alternativeName>
        <fullName evidence="12">DNA-(apurinic or apyrimidinic site) lyase</fullName>
    </alternativeName>
</protein>
<evidence type="ECO:0000256" key="9">
    <source>
        <dbReference type="ARBA" id="ARBA00023204"/>
    </source>
</evidence>
<evidence type="ECO:0000256" key="3">
    <source>
        <dbReference type="ARBA" id="ARBA00022723"/>
    </source>
</evidence>
<feature type="domain" description="Helix-hairpin-helix DNA-binding motif class 1" evidence="13">
    <location>
        <begin position="109"/>
        <end position="128"/>
    </location>
</feature>
<accession>A0AAX1EDI5</accession>
<keyword evidence="10 12" id="KW-0456">Lyase</keyword>
<dbReference type="NCBIfam" id="TIGR01083">
    <property type="entry name" value="nth"/>
    <property type="match status" value="1"/>
</dbReference>
<name>A0AAX1EDI5_9GAMM</name>
<keyword evidence="2 12" id="KW-0004">4Fe-4S</keyword>
<organism evidence="15 16">
    <name type="scientific">Legionella israelensis</name>
    <dbReference type="NCBI Taxonomy" id="454"/>
    <lineage>
        <taxon>Bacteria</taxon>
        <taxon>Pseudomonadati</taxon>
        <taxon>Pseudomonadota</taxon>
        <taxon>Gammaproteobacteria</taxon>
        <taxon>Legionellales</taxon>
        <taxon>Legionellaceae</taxon>
        <taxon>Legionella</taxon>
    </lineage>
</organism>
<dbReference type="Gene3D" id="1.10.1670.10">
    <property type="entry name" value="Helix-hairpin-Helix base-excision DNA repair enzymes (C-terminal)"/>
    <property type="match status" value="1"/>
</dbReference>
<comment type="cofactor">
    <cofactor evidence="12">
        <name>[4Fe-4S] cluster</name>
        <dbReference type="ChEBI" id="CHEBI:49883"/>
    </cofactor>
    <text evidence="12">Binds 1 [4Fe-4S] cluster.</text>
</comment>
<dbReference type="Pfam" id="PF00730">
    <property type="entry name" value="HhH-GPD"/>
    <property type="match status" value="1"/>
</dbReference>
<dbReference type="InterPro" id="IPR005759">
    <property type="entry name" value="Nth"/>
</dbReference>
<dbReference type="PANTHER" id="PTHR10359:SF18">
    <property type="entry name" value="ENDONUCLEASE III"/>
    <property type="match status" value="1"/>
</dbReference>
<dbReference type="SMART" id="SM00278">
    <property type="entry name" value="HhH1"/>
    <property type="match status" value="2"/>
</dbReference>
<keyword evidence="15" id="KW-0255">Endonuclease</keyword>
<gene>
    <name evidence="12 15" type="primary">nth</name>
    <name evidence="15" type="ORF">E3983_01675</name>
</gene>
<keyword evidence="3 12" id="KW-0479">Metal-binding</keyword>
<dbReference type="PIRSF" id="PIRSF001435">
    <property type="entry name" value="Nth"/>
    <property type="match status" value="1"/>
</dbReference>
<comment type="function">
    <text evidence="12">DNA repair enzyme that has both DNA N-glycosylase activity and AP-lyase activity. The DNA N-glycosylase activity releases various damaged pyrimidines from DNA by cleaving the N-glycosidic bond, leaving an AP (apurinic/apyrimidinic) site. The AP-lyase activity cleaves the phosphodiester bond 3' to the AP site by a beta-elimination, leaving a 3'-terminal unsaturated sugar and a product with a terminal 5'-phosphate.</text>
</comment>
<feature type="domain" description="Helix-hairpin-helix DNA-binding motif class 1" evidence="13">
    <location>
        <begin position="73"/>
        <end position="92"/>
    </location>
</feature>
<dbReference type="GO" id="GO:0003677">
    <property type="term" value="F:DNA binding"/>
    <property type="evidence" value="ECO:0007669"/>
    <property type="project" value="UniProtKB-UniRule"/>
</dbReference>
<proteinExistence type="inferred from homology"/>
<dbReference type="FunFam" id="1.10.340.30:FF:000001">
    <property type="entry name" value="Endonuclease III"/>
    <property type="match status" value="1"/>
</dbReference>
<dbReference type="CDD" id="cd00056">
    <property type="entry name" value="ENDO3c"/>
    <property type="match status" value="1"/>
</dbReference>
<evidence type="ECO:0000256" key="8">
    <source>
        <dbReference type="ARBA" id="ARBA00023125"/>
    </source>
</evidence>
<dbReference type="PROSITE" id="PS00764">
    <property type="entry name" value="ENDONUCLEASE_III_1"/>
    <property type="match status" value="1"/>
</dbReference>
<evidence type="ECO:0000256" key="12">
    <source>
        <dbReference type="HAMAP-Rule" id="MF_00942"/>
    </source>
</evidence>
<dbReference type="Pfam" id="PF00633">
    <property type="entry name" value="HHH"/>
    <property type="match status" value="1"/>
</dbReference>
<feature type="binding site" evidence="12">
    <location>
        <position position="197"/>
    </location>
    <ligand>
        <name>[4Fe-4S] cluster</name>
        <dbReference type="ChEBI" id="CHEBI:49883"/>
    </ligand>
</feature>
<feature type="binding site" evidence="12">
    <location>
        <position position="194"/>
    </location>
    <ligand>
        <name>[4Fe-4S] cluster</name>
        <dbReference type="ChEBI" id="CHEBI:49883"/>
    </ligand>
</feature>
<keyword evidence="15" id="KW-0540">Nuclease</keyword>
<reference evidence="15 16" key="1">
    <citation type="submission" date="2019-03" db="EMBL/GenBank/DDBJ databases">
        <title>Diverse conjugative elements silence natural transformation in Legionella species.</title>
        <authorList>
            <person name="Durieux I."/>
            <person name="Ginevra C."/>
            <person name="Attaiech L."/>
            <person name="Picq K."/>
            <person name="Juan P.A."/>
            <person name="Jarraud S."/>
            <person name="Charpentier X."/>
        </authorList>
    </citation>
    <scope>NUCLEOTIDE SEQUENCE [LARGE SCALE GENOMIC DNA]</scope>
    <source>
        <strain evidence="15 16">HL-0427-4011</strain>
    </source>
</reference>
<evidence type="ECO:0000256" key="5">
    <source>
        <dbReference type="ARBA" id="ARBA00022801"/>
    </source>
</evidence>
<dbReference type="RefSeq" id="WP_135059639.1">
    <property type="nucleotide sequence ID" value="NZ_CP038254.1"/>
</dbReference>
<evidence type="ECO:0000256" key="4">
    <source>
        <dbReference type="ARBA" id="ARBA00022763"/>
    </source>
</evidence>
<dbReference type="InterPro" id="IPR004035">
    <property type="entry name" value="Endouclease-III_FeS-bd_BS"/>
</dbReference>
<dbReference type="HAMAP" id="MF_00942">
    <property type="entry name" value="Nth"/>
    <property type="match status" value="1"/>
</dbReference>
<dbReference type="InterPro" id="IPR003651">
    <property type="entry name" value="Endonuclease3_FeS-loop_motif"/>
</dbReference>
<keyword evidence="6 12" id="KW-0408">Iron</keyword>
<feature type="binding site" evidence="12">
    <location>
        <position position="203"/>
    </location>
    <ligand>
        <name>[4Fe-4S] cluster</name>
        <dbReference type="ChEBI" id="CHEBI:49883"/>
    </ligand>
</feature>
<keyword evidence="4 12" id="KW-0227">DNA damage</keyword>
<dbReference type="GO" id="GO:0140078">
    <property type="term" value="F:class I DNA-(apurinic or apyrimidinic site) endonuclease activity"/>
    <property type="evidence" value="ECO:0007669"/>
    <property type="project" value="UniProtKB-EC"/>
</dbReference>
<evidence type="ECO:0000313" key="15">
    <source>
        <dbReference type="EMBL" id="QBR83176.1"/>
    </source>
</evidence>
<dbReference type="SMART" id="SM00525">
    <property type="entry name" value="FES"/>
    <property type="match status" value="1"/>
</dbReference>